<dbReference type="InterPro" id="IPR036872">
    <property type="entry name" value="CH_dom_sf"/>
</dbReference>
<accession>A0A8B8EVS6</accession>
<feature type="domain" description="Calponin-homology (CH)" evidence="2">
    <location>
        <begin position="18"/>
        <end position="123"/>
    </location>
</feature>
<name>A0A8B8EVS6_CRAVI</name>
<dbReference type="SUPFAM" id="SSF47576">
    <property type="entry name" value="Calponin-homology domain, CH-domain"/>
    <property type="match status" value="1"/>
</dbReference>
<dbReference type="FunFam" id="1.10.418.10:FF:000059">
    <property type="entry name" value="RIKEN cDNA 6430531B16 gene"/>
    <property type="match status" value="1"/>
</dbReference>
<evidence type="ECO:0000313" key="3">
    <source>
        <dbReference type="Proteomes" id="UP000694844"/>
    </source>
</evidence>
<evidence type="ECO:0000313" key="4">
    <source>
        <dbReference type="RefSeq" id="XP_022344089.1"/>
    </source>
</evidence>
<dbReference type="InterPro" id="IPR001715">
    <property type="entry name" value="CH_dom"/>
</dbReference>
<dbReference type="PANTHER" id="PTHR12509">
    <property type="entry name" value="SPERMATOGENESIS-ASSOCIATED 4-RELATED"/>
    <property type="match status" value="1"/>
</dbReference>
<dbReference type="PANTHER" id="PTHR12509:SF9">
    <property type="entry name" value="SPERM FLAGELLAR PROTEIN 1 ISOFORM X1"/>
    <property type="match status" value="1"/>
</dbReference>
<keyword evidence="3" id="KW-1185">Reference proteome</keyword>
<dbReference type="Gene3D" id="1.10.418.10">
    <property type="entry name" value="Calponin-like domain"/>
    <property type="match status" value="1"/>
</dbReference>
<dbReference type="GeneID" id="111137112"/>
<sequence>MSVDKLQSTSSALEDFDDAELEQLYTWIDSIPLSRPKKNIARDFSDGVLVAEIMHHKFPHLVQKHNYSTANSTSKKMDNWYYLNRKVFKKLNFELSEQLIRDLVDAKPGTIELLLRMLKLKIERAEWELRGRQNPQQWQRAGRKNQNDQPEVDQNMGLAAAKRFQHSNRSPGRRKKGTSPTRAGAIQRVSLNHAGLYEMIGHRYFTRLAENKEVITLDKLSRYQSGRSPVNRQRQEFFTDQPKQKIVRNISEADHVPRLVFEEKVQECLAKDETIKILQAKIHRMEHLIHLKDVRIDDLQSRVESMRPTGNPRR</sequence>
<dbReference type="AlphaFoldDB" id="A0A8B8EVS6"/>
<evidence type="ECO:0000259" key="2">
    <source>
        <dbReference type="PROSITE" id="PS50021"/>
    </source>
</evidence>
<dbReference type="OrthoDB" id="193300at2759"/>
<dbReference type="InterPro" id="IPR010441">
    <property type="entry name" value="CH_2"/>
</dbReference>
<feature type="region of interest" description="Disordered" evidence="1">
    <location>
        <begin position="131"/>
        <end position="184"/>
    </location>
</feature>
<dbReference type="Pfam" id="PF06294">
    <property type="entry name" value="CH_2"/>
    <property type="match status" value="1"/>
</dbReference>
<reference evidence="4" key="1">
    <citation type="submission" date="2025-08" db="UniProtKB">
        <authorList>
            <consortium name="RefSeq"/>
        </authorList>
    </citation>
    <scope>IDENTIFICATION</scope>
    <source>
        <tissue evidence="4">Whole sample</tissue>
    </source>
</reference>
<proteinExistence type="predicted"/>
<evidence type="ECO:0000256" key="1">
    <source>
        <dbReference type="SAM" id="MobiDB-lite"/>
    </source>
</evidence>
<organism evidence="3 4">
    <name type="scientific">Crassostrea virginica</name>
    <name type="common">Eastern oyster</name>
    <dbReference type="NCBI Taxonomy" id="6565"/>
    <lineage>
        <taxon>Eukaryota</taxon>
        <taxon>Metazoa</taxon>
        <taxon>Spiralia</taxon>
        <taxon>Lophotrochozoa</taxon>
        <taxon>Mollusca</taxon>
        <taxon>Bivalvia</taxon>
        <taxon>Autobranchia</taxon>
        <taxon>Pteriomorphia</taxon>
        <taxon>Ostreida</taxon>
        <taxon>Ostreoidea</taxon>
        <taxon>Ostreidae</taxon>
        <taxon>Crassostrea</taxon>
    </lineage>
</organism>
<dbReference type="PROSITE" id="PS50021">
    <property type="entry name" value="CH"/>
    <property type="match status" value="1"/>
</dbReference>
<dbReference type="RefSeq" id="XP_022344089.1">
    <property type="nucleotide sequence ID" value="XM_022488381.1"/>
</dbReference>
<dbReference type="GO" id="GO:0005930">
    <property type="term" value="C:axoneme"/>
    <property type="evidence" value="ECO:0007669"/>
    <property type="project" value="TreeGrafter"/>
</dbReference>
<feature type="compositionally biased region" description="Basic residues" evidence="1">
    <location>
        <begin position="163"/>
        <end position="177"/>
    </location>
</feature>
<dbReference type="Proteomes" id="UP000694844">
    <property type="component" value="Chromosome 5"/>
</dbReference>
<dbReference type="GO" id="GO:0051493">
    <property type="term" value="P:regulation of cytoskeleton organization"/>
    <property type="evidence" value="ECO:0007669"/>
    <property type="project" value="TreeGrafter"/>
</dbReference>
<gene>
    <name evidence="4" type="primary">LOC111137112</name>
</gene>
<dbReference type="InterPro" id="IPR052111">
    <property type="entry name" value="Spermatogenesis_Ciliary_MAP"/>
</dbReference>
<dbReference type="GO" id="GO:0008017">
    <property type="term" value="F:microtubule binding"/>
    <property type="evidence" value="ECO:0007669"/>
    <property type="project" value="TreeGrafter"/>
</dbReference>
<protein>
    <submittedName>
        <fullName evidence="4">Sperm flagellar protein 1-like isoform X3</fullName>
    </submittedName>
</protein>